<gene>
    <name evidence="2" type="ORF">CEXT_791231</name>
</gene>
<proteinExistence type="predicted"/>
<comment type="caution">
    <text evidence="2">The sequence shown here is derived from an EMBL/GenBank/DDBJ whole genome shotgun (WGS) entry which is preliminary data.</text>
</comment>
<dbReference type="AlphaFoldDB" id="A0AAV4VLF3"/>
<dbReference type="Proteomes" id="UP001054945">
    <property type="component" value="Unassembled WGS sequence"/>
</dbReference>
<feature type="compositionally biased region" description="Basic and acidic residues" evidence="1">
    <location>
        <begin position="1"/>
        <end position="13"/>
    </location>
</feature>
<reference evidence="2 3" key="1">
    <citation type="submission" date="2021-06" db="EMBL/GenBank/DDBJ databases">
        <title>Caerostris extrusa draft genome.</title>
        <authorList>
            <person name="Kono N."/>
            <person name="Arakawa K."/>
        </authorList>
    </citation>
    <scope>NUCLEOTIDE SEQUENCE [LARGE SCALE GENOMIC DNA]</scope>
</reference>
<accession>A0AAV4VLF3</accession>
<evidence type="ECO:0000256" key="1">
    <source>
        <dbReference type="SAM" id="MobiDB-lite"/>
    </source>
</evidence>
<sequence>MHIAEGEKRKAAKLEPNPQSRGRDGCIDFPGGNQKAAENILKLAKLINISQEGFKSYGKNLTAPNSSEHVTFQIPLNNKFESMIEEKPKKVNKEEEIENTPFKPPPLMLTLTANCTLDLYVNRKFPGNKNTLKKRIHKNLSY</sequence>
<keyword evidence="3" id="KW-1185">Reference proteome</keyword>
<organism evidence="2 3">
    <name type="scientific">Caerostris extrusa</name>
    <name type="common">Bark spider</name>
    <name type="synonym">Caerostris bankana</name>
    <dbReference type="NCBI Taxonomy" id="172846"/>
    <lineage>
        <taxon>Eukaryota</taxon>
        <taxon>Metazoa</taxon>
        <taxon>Ecdysozoa</taxon>
        <taxon>Arthropoda</taxon>
        <taxon>Chelicerata</taxon>
        <taxon>Arachnida</taxon>
        <taxon>Araneae</taxon>
        <taxon>Araneomorphae</taxon>
        <taxon>Entelegynae</taxon>
        <taxon>Araneoidea</taxon>
        <taxon>Araneidae</taxon>
        <taxon>Caerostris</taxon>
    </lineage>
</organism>
<dbReference type="EMBL" id="BPLR01014761">
    <property type="protein sequence ID" value="GIY71182.1"/>
    <property type="molecule type" value="Genomic_DNA"/>
</dbReference>
<evidence type="ECO:0000313" key="3">
    <source>
        <dbReference type="Proteomes" id="UP001054945"/>
    </source>
</evidence>
<evidence type="ECO:0000313" key="2">
    <source>
        <dbReference type="EMBL" id="GIY71182.1"/>
    </source>
</evidence>
<feature type="region of interest" description="Disordered" evidence="1">
    <location>
        <begin position="1"/>
        <end position="30"/>
    </location>
</feature>
<name>A0AAV4VLF3_CAEEX</name>
<protein>
    <submittedName>
        <fullName evidence="2">Uncharacterized protein</fullName>
    </submittedName>
</protein>